<accession>A0ABS1UE11</accession>
<dbReference type="Proteomes" id="UP000660885">
    <property type="component" value="Unassembled WGS sequence"/>
</dbReference>
<organism evidence="1 2">
    <name type="scientific">Belnapia arida</name>
    <dbReference type="NCBI Taxonomy" id="2804533"/>
    <lineage>
        <taxon>Bacteria</taxon>
        <taxon>Pseudomonadati</taxon>
        <taxon>Pseudomonadota</taxon>
        <taxon>Alphaproteobacteria</taxon>
        <taxon>Acetobacterales</taxon>
        <taxon>Roseomonadaceae</taxon>
        <taxon>Belnapia</taxon>
    </lineage>
</organism>
<sequence length="84" mass="9968">MEIISGIERRRQWRVEDKLRIVAEAERPGARFADVARRHEVSRSVLWMWRKQVRSGALLVEQHQLVRLRPQQLALSHCLVTRCV</sequence>
<comment type="caution">
    <text evidence="1">The sequence shown here is derived from an EMBL/GenBank/DDBJ whole genome shotgun (WGS) entry which is preliminary data.</text>
</comment>
<protein>
    <submittedName>
        <fullName evidence="1">Transposase</fullName>
    </submittedName>
</protein>
<dbReference type="PANTHER" id="PTHR37936:SF3">
    <property type="entry name" value="TRANSPOSASE INSC FOR INSERTION ELEMENT IS2A-RELATED"/>
    <property type="match status" value="1"/>
</dbReference>
<dbReference type="InterPro" id="IPR002514">
    <property type="entry name" value="Transposase_8"/>
</dbReference>
<dbReference type="Pfam" id="PF01527">
    <property type="entry name" value="HTH_Tnp_1"/>
    <property type="match status" value="1"/>
</dbReference>
<dbReference type="PANTHER" id="PTHR37936">
    <property type="entry name" value="TRANSPOSASE INSC FOR INSERTION ELEMENT IS2A-RELATED"/>
    <property type="match status" value="1"/>
</dbReference>
<dbReference type="RefSeq" id="WP_202835635.1">
    <property type="nucleotide sequence ID" value="NZ_JAETWB010000065.1"/>
</dbReference>
<gene>
    <name evidence="1" type="ORF">JMJ56_30955</name>
</gene>
<name>A0ABS1UE11_9PROT</name>
<proteinExistence type="predicted"/>
<dbReference type="SUPFAM" id="SSF48295">
    <property type="entry name" value="TrpR-like"/>
    <property type="match status" value="1"/>
</dbReference>
<reference evidence="1 2" key="1">
    <citation type="submission" date="2021-01" db="EMBL/GenBank/DDBJ databases">
        <title>Belnapia mucosa sp. nov. and Belnapia arida sp. nov., isolated from the Tabernas Desert (Almeria, Spain).</title>
        <authorList>
            <person name="Molina-Menor E."/>
            <person name="Vidal-Verdu A."/>
            <person name="Calonge A."/>
            <person name="Satari L."/>
            <person name="Pereto J."/>
            <person name="Porcar M."/>
        </authorList>
    </citation>
    <scope>NUCLEOTIDE SEQUENCE [LARGE SCALE GENOMIC DNA]</scope>
    <source>
        <strain evidence="1 2">T18</strain>
    </source>
</reference>
<evidence type="ECO:0000313" key="1">
    <source>
        <dbReference type="EMBL" id="MBL6082390.1"/>
    </source>
</evidence>
<evidence type="ECO:0000313" key="2">
    <source>
        <dbReference type="Proteomes" id="UP000660885"/>
    </source>
</evidence>
<dbReference type="EMBL" id="JAETWB010000065">
    <property type="protein sequence ID" value="MBL6082390.1"/>
    <property type="molecule type" value="Genomic_DNA"/>
</dbReference>
<keyword evidence="2" id="KW-1185">Reference proteome</keyword>
<dbReference type="InterPro" id="IPR010921">
    <property type="entry name" value="Trp_repressor/repl_initiator"/>
</dbReference>